<evidence type="ECO:0000313" key="1">
    <source>
        <dbReference type="EMBL" id="KAI4389739.1"/>
    </source>
</evidence>
<organism evidence="1 2">
    <name type="scientific">Melastoma candidum</name>
    <dbReference type="NCBI Taxonomy" id="119954"/>
    <lineage>
        <taxon>Eukaryota</taxon>
        <taxon>Viridiplantae</taxon>
        <taxon>Streptophyta</taxon>
        <taxon>Embryophyta</taxon>
        <taxon>Tracheophyta</taxon>
        <taxon>Spermatophyta</taxon>
        <taxon>Magnoliopsida</taxon>
        <taxon>eudicotyledons</taxon>
        <taxon>Gunneridae</taxon>
        <taxon>Pentapetalae</taxon>
        <taxon>rosids</taxon>
        <taxon>malvids</taxon>
        <taxon>Myrtales</taxon>
        <taxon>Melastomataceae</taxon>
        <taxon>Melastomatoideae</taxon>
        <taxon>Melastomateae</taxon>
        <taxon>Melastoma</taxon>
    </lineage>
</organism>
<gene>
    <name evidence="1" type="ORF">MLD38_001935</name>
</gene>
<sequence>MSTTSSAVSALDSSNSRPTTSPDHHPTVIVVVIVLCGGVFLAFVVATLLFWFLKRRRKTKRTHEEIDVLHADKHRKVKEEIIKGPHGMEAVVVTVEDDAHVDGRIIKEDGKEKLHEGTLVIEPGQASS</sequence>
<dbReference type="EMBL" id="CM042880">
    <property type="protein sequence ID" value="KAI4389739.1"/>
    <property type="molecule type" value="Genomic_DNA"/>
</dbReference>
<proteinExistence type="predicted"/>
<dbReference type="Proteomes" id="UP001057402">
    <property type="component" value="Chromosome 1"/>
</dbReference>
<name>A0ACB9SF82_9MYRT</name>
<evidence type="ECO:0000313" key="2">
    <source>
        <dbReference type="Proteomes" id="UP001057402"/>
    </source>
</evidence>
<protein>
    <submittedName>
        <fullName evidence="1">Uncharacterized protein</fullName>
    </submittedName>
</protein>
<accession>A0ACB9SF82</accession>
<comment type="caution">
    <text evidence="1">The sequence shown here is derived from an EMBL/GenBank/DDBJ whole genome shotgun (WGS) entry which is preliminary data.</text>
</comment>
<reference evidence="2" key="1">
    <citation type="journal article" date="2023" name="Front. Plant Sci.">
        <title>Chromosomal-level genome assembly of Melastoma candidum provides insights into trichome evolution.</title>
        <authorList>
            <person name="Zhong Y."/>
            <person name="Wu W."/>
            <person name="Sun C."/>
            <person name="Zou P."/>
            <person name="Liu Y."/>
            <person name="Dai S."/>
            <person name="Zhou R."/>
        </authorList>
    </citation>
    <scope>NUCLEOTIDE SEQUENCE [LARGE SCALE GENOMIC DNA]</scope>
</reference>
<keyword evidence="2" id="KW-1185">Reference proteome</keyword>